<evidence type="ECO:0000256" key="1">
    <source>
        <dbReference type="SAM" id="Coils"/>
    </source>
</evidence>
<keyword evidence="4" id="KW-1185">Reference proteome</keyword>
<evidence type="ECO:0000313" key="4">
    <source>
        <dbReference type="Proteomes" id="UP000186684"/>
    </source>
</evidence>
<dbReference type="STRING" id="633194.SAMN05421759_101163"/>
<keyword evidence="3" id="KW-0966">Cell projection</keyword>
<accession>A0A1N7JR32</accession>
<feature type="signal peptide" evidence="2">
    <location>
        <begin position="1"/>
        <end position="23"/>
    </location>
</feature>
<proteinExistence type="predicted"/>
<dbReference type="AlphaFoldDB" id="A0A1N7JR32"/>
<evidence type="ECO:0000313" key="3">
    <source>
        <dbReference type="EMBL" id="SIS51721.1"/>
    </source>
</evidence>
<reference evidence="4" key="1">
    <citation type="submission" date="2017-01" db="EMBL/GenBank/DDBJ databases">
        <authorList>
            <person name="Varghese N."/>
            <person name="Submissions S."/>
        </authorList>
    </citation>
    <scope>NUCLEOTIDE SEQUENCE [LARGE SCALE GENOMIC DNA]</scope>
    <source>
        <strain evidence="4">DSM 29430</strain>
    </source>
</reference>
<feature type="coiled-coil region" evidence="1">
    <location>
        <begin position="68"/>
        <end position="112"/>
    </location>
</feature>
<sequence length="211" mass="22325">MIRRRGSRTGTLAVLAGLMIASAALRVVSGADTLIARAAGDTADAVPVAMTAEGDASEMMEAEPDTLLAALRVQKARLEAREQEIRLREKALKVAEAEITEKMTALVDAEARLRQTISLARGAAEADVAGLTEVYSRMKPKNAALLFREMAPEFAAGFLARMKPDVAAAIMAGLPPDRAYAISAILAARNSDVPREATGPRATPESTPEAR</sequence>
<keyword evidence="2" id="KW-0732">Signal</keyword>
<dbReference type="Proteomes" id="UP000186684">
    <property type="component" value="Unassembled WGS sequence"/>
</dbReference>
<dbReference type="EMBL" id="FTOQ01000001">
    <property type="protein sequence ID" value="SIS51721.1"/>
    <property type="molecule type" value="Genomic_DNA"/>
</dbReference>
<feature type="chain" id="PRO_5012342657" evidence="2">
    <location>
        <begin position="24"/>
        <end position="211"/>
    </location>
</feature>
<dbReference type="RefSeq" id="WP_076444041.1">
    <property type="nucleotide sequence ID" value="NZ_FTOQ01000001.1"/>
</dbReference>
<protein>
    <submittedName>
        <fullName evidence="3">Flagellar motility protein MotE, a chaperone for MotC folding</fullName>
    </submittedName>
</protein>
<dbReference type="OrthoDB" id="9791432at2"/>
<gene>
    <name evidence="3" type="ORF">SAMN05421759_101163</name>
</gene>
<keyword evidence="3" id="KW-0969">Cilium</keyword>
<dbReference type="Gene3D" id="1.10.220.30">
    <property type="match status" value="1"/>
</dbReference>
<keyword evidence="1" id="KW-0175">Coiled coil</keyword>
<dbReference type="SUPFAM" id="SSF158791">
    <property type="entry name" value="MgtE N-terminal domain-like"/>
    <property type="match status" value="1"/>
</dbReference>
<evidence type="ECO:0000256" key="2">
    <source>
        <dbReference type="SAM" id="SignalP"/>
    </source>
</evidence>
<organism evidence="3 4">
    <name type="scientific">Roseivivax lentus</name>
    <dbReference type="NCBI Taxonomy" id="633194"/>
    <lineage>
        <taxon>Bacteria</taxon>
        <taxon>Pseudomonadati</taxon>
        <taxon>Pseudomonadota</taxon>
        <taxon>Alphaproteobacteria</taxon>
        <taxon>Rhodobacterales</taxon>
        <taxon>Roseobacteraceae</taxon>
        <taxon>Roseivivax</taxon>
    </lineage>
</organism>
<keyword evidence="3" id="KW-0282">Flagellum</keyword>
<name>A0A1N7JR32_9RHOB</name>